<feature type="compositionally biased region" description="Polar residues" evidence="6">
    <location>
        <begin position="49"/>
        <end position="88"/>
    </location>
</feature>
<dbReference type="EMBL" id="KE145369">
    <property type="protein sequence ID" value="EPE27916.1"/>
    <property type="molecule type" value="Genomic_DNA"/>
</dbReference>
<keyword evidence="9" id="KW-1185">Reference proteome</keyword>
<dbReference type="KEGG" id="glz:GLAREA_04707"/>
<feature type="compositionally biased region" description="Pro residues" evidence="6">
    <location>
        <begin position="16"/>
        <end position="27"/>
    </location>
</feature>
<organism evidence="8 9">
    <name type="scientific">Glarea lozoyensis (strain ATCC 20868 / MF5171)</name>
    <dbReference type="NCBI Taxonomy" id="1116229"/>
    <lineage>
        <taxon>Eukaryota</taxon>
        <taxon>Fungi</taxon>
        <taxon>Dikarya</taxon>
        <taxon>Ascomycota</taxon>
        <taxon>Pezizomycotina</taxon>
        <taxon>Leotiomycetes</taxon>
        <taxon>Helotiales</taxon>
        <taxon>Helotiaceae</taxon>
        <taxon>Glarea</taxon>
    </lineage>
</organism>
<gene>
    <name evidence="8" type="ORF">GLAREA_04707</name>
</gene>
<evidence type="ECO:0000256" key="5">
    <source>
        <dbReference type="ARBA" id="ARBA00023242"/>
    </source>
</evidence>
<feature type="region of interest" description="Disordered" evidence="6">
    <location>
        <begin position="1"/>
        <end position="149"/>
    </location>
</feature>
<dbReference type="GO" id="GO:0046982">
    <property type="term" value="F:protein heterodimerization activity"/>
    <property type="evidence" value="ECO:0007669"/>
    <property type="project" value="InterPro"/>
</dbReference>
<evidence type="ECO:0000256" key="3">
    <source>
        <dbReference type="ARBA" id="ARBA00023015"/>
    </source>
</evidence>
<dbReference type="eggNOG" id="KOG3219">
    <property type="taxonomic scope" value="Eukaryota"/>
</dbReference>
<dbReference type="GO" id="GO:0005669">
    <property type="term" value="C:transcription factor TFIID complex"/>
    <property type="evidence" value="ECO:0007669"/>
    <property type="project" value="InterPro"/>
</dbReference>
<dbReference type="GO" id="GO:0016251">
    <property type="term" value="F:RNA polymerase II general transcription initiation factor activity"/>
    <property type="evidence" value="ECO:0007669"/>
    <property type="project" value="TreeGrafter"/>
</dbReference>
<dbReference type="CDD" id="cd08048">
    <property type="entry name" value="HFD_TAF11"/>
    <property type="match status" value="1"/>
</dbReference>
<dbReference type="InterPro" id="IPR006809">
    <property type="entry name" value="TAFII28_dom"/>
</dbReference>
<feature type="compositionally biased region" description="Basic residues" evidence="6">
    <location>
        <begin position="97"/>
        <end position="106"/>
    </location>
</feature>
<comment type="similarity">
    <text evidence="2">Belongs to the TAF11 family.</text>
</comment>
<feature type="compositionally biased region" description="Polar residues" evidence="6">
    <location>
        <begin position="109"/>
        <end position="124"/>
    </location>
</feature>
<accession>S3D7D2</accession>
<dbReference type="OMA" id="RRIVNQT"/>
<dbReference type="OrthoDB" id="28335at2759"/>
<evidence type="ECO:0000256" key="2">
    <source>
        <dbReference type="ARBA" id="ARBA00009788"/>
    </source>
</evidence>
<dbReference type="InterPro" id="IPR009072">
    <property type="entry name" value="Histone-fold"/>
</dbReference>
<dbReference type="AlphaFoldDB" id="S3D7D2"/>
<sequence>MASPPYNHGYNNAISPPYPPNAQLPQPPKRRQTDMPSSAPAIKRRKASMLSTTSTGSAHPLRQTSFPPENASRTPAYSRSPSADTMVSGSVAGVGQPKKKRGRKLKGTVNDNASAADVQSTTSGPAGKNNKRRASNASLEDEEDAGNGTTAIQMAAETTEQKMREKEHQALLVRGLDPIQTDRYANYRQSRLLDPIVRRIINQTLSQSVGAPIILAVKTIAKMFAGELIEDARRIQTQWIIANGDDQVGEFLSPPAKDAVKPEKETRRGPLLPDHLREAIRRYRLRREGGSVAQLGLFHVQRQSGVERFGLRVKGKRLLK</sequence>
<evidence type="ECO:0000256" key="1">
    <source>
        <dbReference type="ARBA" id="ARBA00004123"/>
    </source>
</evidence>
<comment type="subcellular location">
    <subcellularLocation>
        <location evidence="1">Nucleus</location>
    </subcellularLocation>
</comment>
<dbReference type="Gene3D" id="1.10.20.10">
    <property type="entry name" value="Histone, subunit A"/>
    <property type="match status" value="1"/>
</dbReference>
<evidence type="ECO:0000256" key="4">
    <source>
        <dbReference type="ARBA" id="ARBA00023163"/>
    </source>
</evidence>
<feature type="domain" description="TAFII28-like protein" evidence="7">
    <location>
        <begin position="172"/>
        <end position="282"/>
    </location>
</feature>
<dbReference type="Pfam" id="PF04719">
    <property type="entry name" value="TAFII28"/>
    <property type="match status" value="1"/>
</dbReference>
<dbReference type="HOGENOM" id="CLU_035243_2_1_1"/>
<name>S3D7D2_GLAL2</name>
<keyword evidence="5" id="KW-0539">Nucleus</keyword>
<dbReference type="InterPro" id="IPR045127">
    <property type="entry name" value="TAF11-like"/>
</dbReference>
<dbReference type="SUPFAM" id="SSF47113">
    <property type="entry name" value="Histone-fold"/>
    <property type="match status" value="1"/>
</dbReference>
<evidence type="ECO:0000256" key="6">
    <source>
        <dbReference type="SAM" id="MobiDB-lite"/>
    </source>
</evidence>
<keyword evidence="3" id="KW-0805">Transcription regulation</keyword>
<dbReference type="GO" id="GO:0051123">
    <property type="term" value="P:RNA polymerase II preinitiation complex assembly"/>
    <property type="evidence" value="ECO:0007669"/>
    <property type="project" value="InterPro"/>
</dbReference>
<dbReference type="STRING" id="1116229.S3D7D2"/>
<dbReference type="GeneID" id="19463762"/>
<dbReference type="Proteomes" id="UP000016922">
    <property type="component" value="Unassembled WGS sequence"/>
</dbReference>
<proteinExistence type="inferred from homology"/>
<protein>
    <submittedName>
        <fullName evidence="8">Histone-fold containing protein</fullName>
    </submittedName>
</protein>
<dbReference type="PANTHER" id="PTHR13218:SF8">
    <property type="entry name" value="TRANSCRIPTION INITIATION FACTOR TFIID SUBUNIT 11"/>
    <property type="match status" value="1"/>
</dbReference>
<reference evidence="8 9" key="1">
    <citation type="journal article" date="2013" name="BMC Genomics">
        <title>Genomics-driven discovery of the pneumocandin biosynthetic gene cluster in the fungus Glarea lozoyensis.</title>
        <authorList>
            <person name="Chen L."/>
            <person name="Yue Q."/>
            <person name="Zhang X."/>
            <person name="Xiang M."/>
            <person name="Wang C."/>
            <person name="Li S."/>
            <person name="Che Y."/>
            <person name="Ortiz-Lopez F.J."/>
            <person name="Bills G.F."/>
            <person name="Liu X."/>
            <person name="An Z."/>
        </authorList>
    </citation>
    <scope>NUCLEOTIDE SEQUENCE [LARGE SCALE GENOMIC DNA]</scope>
    <source>
        <strain evidence="9">ATCC 20868 / MF5171</strain>
    </source>
</reference>
<evidence type="ECO:0000313" key="8">
    <source>
        <dbReference type="EMBL" id="EPE27916.1"/>
    </source>
</evidence>
<keyword evidence="4" id="KW-0804">Transcription</keyword>
<dbReference type="RefSeq" id="XP_008085275.1">
    <property type="nucleotide sequence ID" value="XM_008087084.1"/>
</dbReference>
<dbReference type="PANTHER" id="PTHR13218">
    <property type="entry name" value="TRANSCRIPTION INITIATION FACTOR TFIID SUBUNIT 11-RELATED"/>
    <property type="match status" value="1"/>
</dbReference>
<evidence type="ECO:0000313" key="9">
    <source>
        <dbReference type="Proteomes" id="UP000016922"/>
    </source>
</evidence>
<evidence type="ECO:0000259" key="7">
    <source>
        <dbReference type="Pfam" id="PF04719"/>
    </source>
</evidence>